<dbReference type="Proteomes" id="UP000254647">
    <property type="component" value="Unassembled WGS sequence"/>
</dbReference>
<keyword evidence="1" id="KW-0540">Nuclease</keyword>
<evidence type="ECO:0000313" key="1">
    <source>
        <dbReference type="EMBL" id="STC70650.1"/>
    </source>
</evidence>
<dbReference type="GO" id="GO:0004519">
    <property type="term" value="F:endonuclease activity"/>
    <property type="evidence" value="ECO:0007669"/>
    <property type="project" value="UniProtKB-KW"/>
</dbReference>
<keyword evidence="1" id="KW-0255">Endonuclease</keyword>
<sequence length="260" mass="29892">MNEIFDDEIIDDNDNFKDSDAYSRLKAKYPAAFPTGVKPSKIKKATDGKRRTKMRVGKFSELKELWDLINQKAVIEYKINSENEFLSIFKSFMLEETERFTKSGVHTRIDKIYIYNDTAMSKSIISGDDNFAKLNTMSYREFLDNLSQTIFAKHDTLHKVFCDIKETINITEYLNIQTIRKIKSGFSKYLLNNSFNKFSLGYNVISGSIHPTKFTNADGEPVNEVLSSDLGILNDNTKTTPWILIFLRKSFMTQSLNGST</sequence>
<reference evidence="1 2" key="1">
    <citation type="submission" date="2018-06" db="EMBL/GenBank/DDBJ databases">
        <authorList>
            <consortium name="Pathogen Informatics"/>
            <person name="Doyle S."/>
        </authorList>
    </citation>
    <scope>NUCLEOTIDE SEQUENCE [LARGE SCALE GENOMIC DNA]</scope>
    <source>
        <strain evidence="1 2">NCTC10767</strain>
    </source>
</reference>
<accession>A0A376CQD4</accession>
<evidence type="ECO:0000313" key="2">
    <source>
        <dbReference type="Proteomes" id="UP000254647"/>
    </source>
</evidence>
<protein>
    <submittedName>
        <fullName evidence="1">Putative type III restriction-modification system endonuclease protein</fullName>
    </submittedName>
</protein>
<gene>
    <name evidence="1" type="ORF">NCTC10767_00020</name>
</gene>
<dbReference type="EMBL" id="UFXW01000001">
    <property type="protein sequence ID" value="STC70650.1"/>
    <property type="molecule type" value="Genomic_DNA"/>
</dbReference>
<dbReference type="AlphaFoldDB" id="A0A376CQD4"/>
<organism evidence="1 2">
    <name type="scientific">Escherichia coli</name>
    <dbReference type="NCBI Taxonomy" id="562"/>
    <lineage>
        <taxon>Bacteria</taxon>
        <taxon>Pseudomonadati</taxon>
        <taxon>Pseudomonadota</taxon>
        <taxon>Gammaproteobacteria</taxon>
        <taxon>Enterobacterales</taxon>
        <taxon>Enterobacteriaceae</taxon>
        <taxon>Escherichia</taxon>
    </lineage>
</organism>
<proteinExistence type="predicted"/>
<keyword evidence="1" id="KW-0378">Hydrolase</keyword>
<name>A0A376CQD4_ECOLX</name>